<evidence type="ECO:0000313" key="5">
    <source>
        <dbReference type="Proteomes" id="UP000823674"/>
    </source>
</evidence>
<comment type="pathway">
    <text evidence="2">Protein modification; protein ubiquitination.</text>
</comment>
<evidence type="ECO:0000256" key="1">
    <source>
        <dbReference type="ARBA" id="ARBA00022786"/>
    </source>
</evidence>
<dbReference type="EMBL" id="JADBGQ010000003">
    <property type="protein sequence ID" value="KAG5407474.1"/>
    <property type="molecule type" value="Genomic_DNA"/>
</dbReference>
<dbReference type="InterPro" id="IPR045185">
    <property type="entry name" value="PUB22/23/24-like"/>
</dbReference>
<keyword evidence="1 2" id="KW-0833">Ubl conjugation pathway</keyword>
<dbReference type="Proteomes" id="UP000823674">
    <property type="component" value="Chromosome A03"/>
</dbReference>
<dbReference type="PANTHER" id="PTHR22849">
    <property type="entry name" value="WDSAM1 PROTEIN"/>
    <property type="match status" value="1"/>
</dbReference>
<dbReference type="Gene3D" id="1.25.10.10">
    <property type="entry name" value="Leucine-rich Repeat Variant"/>
    <property type="match status" value="1"/>
</dbReference>
<organism evidence="4 5">
    <name type="scientific">Brassica rapa subsp. trilocularis</name>
    <dbReference type="NCBI Taxonomy" id="1813537"/>
    <lineage>
        <taxon>Eukaryota</taxon>
        <taxon>Viridiplantae</taxon>
        <taxon>Streptophyta</taxon>
        <taxon>Embryophyta</taxon>
        <taxon>Tracheophyta</taxon>
        <taxon>Spermatophyta</taxon>
        <taxon>Magnoliopsida</taxon>
        <taxon>eudicotyledons</taxon>
        <taxon>Gunneridae</taxon>
        <taxon>Pentapetalae</taxon>
        <taxon>rosids</taxon>
        <taxon>malvids</taxon>
        <taxon>Brassicales</taxon>
        <taxon>Brassicaceae</taxon>
        <taxon>Brassiceae</taxon>
        <taxon>Brassica</taxon>
    </lineage>
</organism>
<dbReference type="InterPro" id="IPR058678">
    <property type="entry name" value="ARM_PUB"/>
</dbReference>
<feature type="domain" description="U-box" evidence="3">
    <location>
        <begin position="27"/>
        <end position="166"/>
    </location>
</feature>
<dbReference type="SUPFAM" id="SSF48371">
    <property type="entry name" value="ARM repeat"/>
    <property type="match status" value="1"/>
</dbReference>
<comment type="catalytic activity">
    <reaction evidence="2">
        <text>S-ubiquitinyl-[E2 ubiquitin-conjugating enzyme]-L-cysteine + [acceptor protein]-L-lysine = [E2 ubiquitin-conjugating enzyme]-L-cysteine + N(6)-ubiquitinyl-[acceptor protein]-L-lysine.</text>
        <dbReference type="EC" id="2.3.2.27"/>
    </reaction>
</comment>
<accession>A0ABQ7NCI0</accession>
<proteinExistence type="predicted"/>
<keyword evidence="5" id="KW-1185">Reference proteome</keyword>
<evidence type="ECO:0000256" key="2">
    <source>
        <dbReference type="RuleBase" id="RU369093"/>
    </source>
</evidence>
<dbReference type="InterPro" id="IPR016024">
    <property type="entry name" value="ARM-type_fold"/>
</dbReference>
<dbReference type="PANTHER" id="PTHR22849:SF20">
    <property type="entry name" value="U-BOX DOMAIN-CONTAINING PROTEIN 27-RELATED"/>
    <property type="match status" value="1"/>
</dbReference>
<comment type="function">
    <text evidence="2">Functions as an E3 ubiquitin ligase.</text>
</comment>
<comment type="caution">
    <text evidence="4">The sequence shown here is derived from an EMBL/GenBank/DDBJ whole genome shotgun (WGS) entry which is preliminary data.</text>
</comment>
<protein>
    <recommendedName>
        <fullName evidence="2 3">U-box domain-containing protein</fullName>
        <ecNumber evidence="2">2.3.2.27</ecNumber>
    </recommendedName>
    <alternativeName>
        <fullName evidence="2">RING-type E3 ubiquitin transferase PUB</fullName>
    </alternativeName>
</protein>
<reference evidence="4 5" key="1">
    <citation type="submission" date="2021-03" db="EMBL/GenBank/DDBJ databases">
        <authorList>
            <person name="King G.J."/>
            <person name="Bancroft I."/>
            <person name="Baten A."/>
            <person name="Bloomfield J."/>
            <person name="Borpatragohain P."/>
            <person name="He Z."/>
            <person name="Irish N."/>
            <person name="Irwin J."/>
            <person name="Liu K."/>
            <person name="Mauleon R.P."/>
            <person name="Moore J."/>
            <person name="Morris R."/>
            <person name="Ostergaard L."/>
            <person name="Wang B."/>
            <person name="Wells R."/>
        </authorList>
    </citation>
    <scope>NUCLEOTIDE SEQUENCE [LARGE SCALE GENOMIC DNA]</scope>
    <source>
        <strain evidence="4">R-o-18</strain>
        <tissue evidence="4">Leaf</tissue>
    </source>
</reference>
<evidence type="ECO:0000313" key="4">
    <source>
        <dbReference type="EMBL" id="KAG5407474.1"/>
    </source>
</evidence>
<dbReference type="InterPro" id="IPR011989">
    <property type="entry name" value="ARM-like"/>
</dbReference>
<name>A0ABQ7NCI0_BRACM</name>
<dbReference type="Pfam" id="PF25598">
    <property type="entry name" value="ARM_PUB"/>
    <property type="match status" value="1"/>
</dbReference>
<sequence length="306" mass="34515">MFFNTLLRNSFHLLSKKQKRKSLSSTLWPDGESKVLIAERDGLVGELMKSIRRDSDSSLIEATLSCLIAISSPRRVKLNLIREKLIKDLTKLLTDPTTASVSMTEKSLKLLESLASTKEGRSENCGGDGECLKTVVKKLMKVSTAATEHAVTVIWSVSYLFTDPQASVSVMEKYLKLLKSLASTKEGRSEICGGDEADESIDGAVTVLWSVSYIFKEEKALEAVTSTNGVTKILLLYMNTRTINFFLLDAFYCFEFLVWCRRCFNHLGVLHVQVISCSLYGDDDTWKAWLNVDNSMLHNYYYFYNL</sequence>
<evidence type="ECO:0000259" key="3">
    <source>
        <dbReference type="Pfam" id="PF25598"/>
    </source>
</evidence>
<keyword evidence="2" id="KW-0808">Transferase</keyword>
<dbReference type="EC" id="2.3.2.27" evidence="2"/>
<gene>
    <name evidence="4" type="primary">A03g508530.1_BraROA</name>
    <name evidence="4" type="ORF">IGI04_013593</name>
</gene>